<proteinExistence type="predicted"/>
<feature type="transmembrane region" description="Helical" evidence="1">
    <location>
        <begin position="138"/>
        <end position="157"/>
    </location>
</feature>
<evidence type="ECO:0000313" key="2">
    <source>
        <dbReference type="EMBL" id="AIC91295.1"/>
    </source>
</evidence>
<organism evidence="2 3">
    <name type="scientific">Bifidobacterium [indicum] DSM 20214 = LMG 11587</name>
    <dbReference type="NCBI Taxonomy" id="1341694"/>
    <lineage>
        <taxon>Bacteria</taxon>
        <taxon>Bacillati</taxon>
        <taxon>Actinomycetota</taxon>
        <taxon>Actinomycetes</taxon>
        <taxon>Bifidobacteriales</taxon>
        <taxon>Bifidobacteriaceae</taxon>
        <taxon>Bifidobacterium</taxon>
    </lineage>
</organism>
<dbReference type="AlphaFoldDB" id="A0A087VSG2"/>
<dbReference type="Pfam" id="PF09605">
    <property type="entry name" value="Trep_Strep"/>
    <property type="match status" value="1"/>
</dbReference>
<keyword evidence="1" id="KW-0812">Transmembrane</keyword>
<keyword evidence="3" id="KW-1185">Reference proteome</keyword>
<dbReference type="EMBL" id="CP006018">
    <property type="protein sequence ID" value="AIC91295.1"/>
    <property type="molecule type" value="Genomic_DNA"/>
</dbReference>
<dbReference type="RefSeq" id="WP_237742946.1">
    <property type="nucleotide sequence ID" value="NZ_CP006018.1"/>
</dbReference>
<dbReference type="Proteomes" id="UP000028569">
    <property type="component" value="Chromosome"/>
</dbReference>
<feature type="transmembrane region" description="Helical" evidence="1">
    <location>
        <begin position="87"/>
        <end position="105"/>
    </location>
</feature>
<sequence length="221" mass="23934">MSRIIAMTAHYARTGAYVSMNTLKAKDLINIGIYSALYFICMALAAFLTGFVTGMILPGFSSILLPGIVGLIAGPVYMLMSNKVPRFGGITIMGILMGLFFLVSGHFAFSFIPYVFCGVLADFLQNVVGKGKSEPMRYLSYTIFAFGNTGPALPLWFMKNAYVASLVRKGKNQAYIDKVFAQISTPTLIICVVVTIAGALLGAWIGSMIVKRHFARIPAKA</sequence>
<keyword evidence="1" id="KW-1133">Transmembrane helix</keyword>
<protein>
    <submittedName>
        <fullName evidence="2">Permeases of the major facilitator superfamily</fullName>
    </submittedName>
</protein>
<evidence type="ECO:0000313" key="3">
    <source>
        <dbReference type="Proteomes" id="UP000028569"/>
    </source>
</evidence>
<accession>A0A087VSG2</accession>
<name>A0A087VSG2_9BIFI</name>
<evidence type="ECO:0000256" key="1">
    <source>
        <dbReference type="SAM" id="Phobius"/>
    </source>
</evidence>
<dbReference type="KEGG" id="bii:BINDI_0009"/>
<dbReference type="InterPro" id="IPR011733">
    <property type="entry name" value="CHP02185_IM"/>
</dbReference>
<gene>
    <name evidence="2" type="ORF">BINDI_0009</name>
</gene>
<reference evidence="2 3" key="1">
    <citation type="journal article" date="2014" name="Appl. Environ. Microbiol.">
        <title>Genomic encyclopedia of type strains of the genus Bifidobacterium.</title>
        <authorList>
            <person name="Milani C."/>
            <person name="Lugli G.A."/>
            <person name="Duranti S."/>
            <person name="Turroni F."/>
            <person name="Bottacini F."/>
            <person name="Mangifesta M."/>
            <person name="Sanchez B."/>
            <person name="Viappiani A."/>
            <person name="Mancabelli L."/>
            <person name="Taminiau B."/>
            <person name="Delcenserie V."/>
            <person name="Barrangou R."/>
            <person name="Margolles A."/>
            <person name="van Sinderen D."/>
            <person name="Ventura M."/>
        </authorList>
    </citation>
    <scope>NUCLEOTIDE SEQUENCE [LARGE SCALE GENOMIC DNA]</scope>
    <source>
        <strain evidence="2 3">LMG 11587</strain>
    </source>
</reference>
<dbReference type="HOGENOM" id="CLU_093450_3_0_11"/>
<feature type="transmembrane region" description="Helical" evidence="1">
    <location>
        <begin position="111"/>
        <end position="129"/>
    </location>
</feature>
<feature type="transmembrane region" description="Helical" evidence="1">
    <location>
        <begin position="63"/>
        <end position="80"/>
    </location>
</feature>
<dbReference type="NCBIfam" id="TIGR02185">
    <property type="entry name" value="Trep_Strep"/>
    <property type="match status" value="1"/>
</dbReference>
<feature type="transmembrane region" description="Helical" evidence="1">
    <location>
        <begin position="36"/>
        <end position="57"/>
    </location>
</feature>
<keyword evidence="1" id="KW-0472">Membrane</keyword>
<feature type="transmembrane region" description="Helical" evidence="1">
    <location>
        <begin position="187"/>
        <end position="210"/>
    </location>
</feature>